<proteinExistence type="inferred from homology"/>
<protein>
    <submittedName>
        <fullName evidence="5">Gfo/Idh/MocA family oxidoreductase</fullName>
    </submittedName>
</protein>
<feature type="domain" description="Gfo/Idh/MocA-like oxidoreductase N-terminal" evidence="3">
    <location>
        <begin position="5"/>
        <end position="120"/>
    </location>
</feature>
<dbReference type="Proteomes" id="UP001204144">
    <property type="component" value="Unassembled WGS sequence"/>
</dbReference>
<dbReference type="SUPFAM" id="SSF55347">
    <property type="entry name" value="Glyceraldehyde-3-phosphate dehydrogenase-like, C-terminal domain"/>
    <property type="match status" value="1"/>
</dbReference>
<dbReference type="GO" id="GO:0000166">
    <property type="term" value="F:nucleotide binding"/>
    <property type="evidence" value="ECO:0007669"/>
    <property type="project" value="InterPro"/>
</dbReference>
<dbReference type="PANTHER" id="PTHR22604:SF105">
    <property type="entry name" value="TRANS-1,2-DIHYDROBENZENE-1,2-DIOL DEHYDROGENASE"/>
    <property type="match status" value="1"/>
</dbReference>
<accession>A0AAE3H0R1</accession>
<dbReference type="InterPro" id="IPR055170">
    <property type="entry name" value="GFO_IDH_MocA-like_dom"/>
</dbReference>
<dbReference type="Pfam" id="PF01408">
    <property type="entry name" value="GFO_IDH_MocA"/>
    <property type="match status" value="1"/>
</dbReference>
<evidence type="ECO:0000313" key="6">
    <source>
        <dbReference type="Proteomes" id="UP001204144"/>
    </source>
</evidence>
<dbReference type="PANTHER" id="PTHR22604">
    <property type="entry name" value="OXIDOREDUCTASES"/>
    <property type="match status" value="1"/>
</dbReference>
<dbReference type="SUPFAM" id="SSF51735">
    <property type="entry name" value="NAD(P)-binding Rossmann-fold domains"/>
    <property type="match status" value="1"/>
</dbReference>
<evidence type="ECO:0000256" key="1">
    <source>
        <dbReference type="ARBA" id="ARBA00010928"/>
    </source>
</evidence>
<comment type="similarity">
    <text evidence="1">Belongs to the Gfo/Idh/MocA family.</text>
</comment>
<dbReference type="Gene3D" id="3.40.50.720">
    <property type="entry name" value="NAD(P)-binding Rossmann-like Domain"/>
    <property type="match status" value="1"/>
</dbReference>
<dbReference type="GO" id="GO:0016491">
    <property type="term" value="F:oxidoreductase activity"/>
    <property type="evidence" value="ECO:0007669"/>
    <property type="project" value="UniProtKB-KW"/>
</dbReference>
<dbReference type="InterPro" id="IPR050984">
    <property type="entry name" value="Gfo/Idh/MocA_domain"/>
</dbReference>
<dbReference type="AlphaFoldDB" id="A0AAE3H0R1"/>
<feature type="domain" description="GFO/IDH/MocA-like oxidoreductase" evidence="4">
    <location>
        <begin position="131"/>
        <end position="247"/>
    </location>
</feature>
<name>A0AAE3H0R1_9BACT</name>
<keyword evidence="6" id="KW-1185">Reference proteome</keyword>
<dbReference type="InterPro" id="IPR036291">
    <property type="entry name" value="NAD(P)-bd_dom_sf"/>
</dbReference>
<evidence type="ECO:0000256" key="2">
    <source>
        <dbReference type="ARBA" id="ARBA00023002"/>
    </source>
</evidence>
<sequence>MTKTIKWGILGAGKIAAKFASDLNKTHGCELVAVASTSLSRAQQFAISHGAKHAFEGYGALFGVELDIVYVATPHTYHKEHTLLCLNNGVGVLCEKPFAMDETEVDEMVKLAKTKKLFLMEAMWSRFLPSFLKVKSSIEEGRIGEIKTIAADFGFQAVYDEKSRLFNPELGGGAFLDIGIYPAFLSLFLLGYPSKIMAASIFAPTGTDETTSFIYQYDNQATALLNCTVGAYTDCEARIYGSKGSIEMHGRFHEATRLTFFGSEGEELETLEFPRDTFGYNYEIEEANECLRKGLTESPNWSLADSNKLIHLLDKTREVAKIVY</sequence>
<gene>
    <name evidence="5" type="ORF">EGI31_07570</name>
</gene>
<dbReference type="RefSeq" id="WP_255036587.1">
    <property type="nucleotide sequence ID" value="NZ_RJUF01000015.1"/>
</dbReference>
<dbReference type="InterPro" id="IPR000683">
    <property type="entry name" value="Gfo/Idh/MocA-like_OxRdtase_N"/>
</dbReference>
<dbReference type="EMBL" id="RJUF01000015">
    <property type="protein sequence ID" value="MCP9762812.1"/>
    <property type="molecule type" value="Genomic_DNA"/>
</dbReference>
<evidence type="ECO:0000259" key="4">
    <source>
        <dbReference type="Pfam" id="PF22725"/>
    </source>
</evidence>
<dbReference type="Pfam" id="PF22725">
    <property type="entry name" value="GFO_IDH_MocA_C3"/>
    <property type="match status" value="1"/>
</dbReference>
<organism evidence="5 6">
    <name type="scientific">Lacihabitans soyangensis</name>
    <dbReference type="NCBI Taxonomy" id="869394"/>
    <lineage>
        <taxon>Bacteria</taxon>
        <taxon>Pseudomonadati</taxon>
        <taxon>Bacteroidota</taxon>
        <taxon>Cytophagia</taxon>
        <taxon>Cytophagales</taxon>
        <taxon>Leadbetterellaceae</taxon>
        <taxon>Lacihabitans</taxon>
    </lineage>
</organism>
<keyword evidence="2" id="KW-0560">Oxidoreductase</keyword>
<evidence type="ECO:0000259" key="3">
    <source>
        <dbReference type="Pfam" id="PF01408"/>
    </source>
</evidence>
<reference evidence="5 6" key="1">
    <citation type="submission" date="2018-11" db="EMBL/GenBank/DDBJ databases">
        <title>Novel bacteria species description.</title>
        <authorList>
            <person name="Han J.-H."/>
        </authorList>
    </citation>
    <scope>NUCLEOTIDE SEQUENCE [LARGE SCALE GENOMIC DNA]</scope>
    <source>
        <strain evidence="5 6">KCTC23259</strain>
    </source>
</reference>
<dbReference type="Gene3D" id="3.30.360.10">
    <property type="entry name" value="Dihydrodipicolinate Reductase, domain 2"/>
    <property type="match status" value="1"/>
</dbReference>
<evidence type="ECO:0000313" key="5">
    <source>
        <dbReference type="EMBL" id="MCP9762812.1"/>
    </source>
</evidence>
<comment type="caution">
    <text evidence="5">The sequence shown here is derived from an EMBL/GenBank/DDBJ whole genome shotgun (WGS) entry which is preliminary data.</text>
</comment>